<dbReference type="EMBL" id="BLRX01000226">
    <property type="protein sequence ID" value="GFP25838.1"/>
    <property type="molecule type" value="Genomic_DNA"/>
</dbReference>
<feature type="transmembrane region" description="Helical" evidence="1">
    <location>
        <begin position="6"/>
        <end position="30"/>
    </location>
</feature>
<keyword evidence="1" id="KW-1133">Transmembrane helix</keyword>
<sequence>NHFLQVWIETGIIGFLLLLGIWLGLLFTSYRICRQAAVPQKVLVAAIASAVLAVVTHSLYDFNLSLGAIGIFIFGLMGVSRSFVASREVVSTEKESYKPVLAAVIILGLAVFVTRLLVGPTAFEEGNRQMSLGMVQQAVASF</sequence>
<feature type="non-terminal residue" evidence="2">
    <location>
        <position position="1"/>
    </location>
</feature>
<evidence type="ECO:0000256" key="1">
    <source>
        <dbReference type="SAM" id="Phobius"/>
    </source>
</evidence>
<comment type="caution">
    <text evidence="2">The sequence shown here is derived from an EMBL/GenBank/DDBJ whole genome shotgun (WGS) entry which is preliminary data.</text>
</comment>
<keyword evidence="1" id="KW-0812">Transmembrane</keyword>
<feature type="transmembrane region" description="Helical" evidence="1">
    <location>
        <begin position="96"/>
        <end position="118"/>
    </location>
</feature>
<feature type="transmembrane region" description="Helical" evidence="1">
    <location>
        <begin position="66"/>
        <end position="84"/>
    </location>
</feature>
<proteinExistence type="predicted"/>
<protein>
    <submittedName>
        <fullName evidence="2">Uncharacterized protein</fullName>
    </submittedName>
</protein>
<reference evidence="2 3" key="1">
    <citation type="journal article" date="2020" name="Front. Microbiol.">
        <title>Single-cell genomics of novel Actinobacteria with the Wood-Ljungdahl pathway discovered in a serpentinizing system.</title>
        <authorList>
            <person name="Merino N."/>
            <person name="Kawai M."/>
            <person name="Boyd E.S."/>
            <person name="Colman D.R."/>
            <person name="McGlynn S.E."/>
            <person name="Nealson K.H."/>
            <person name="Kurokawa K."/>
            <person name="Hongoh Y."/>
        </authorList>
    </citation>
    <scope>NUCLEOTIDE SEQUENCE [LARGE SCALE GENOMIC DNA]</scope>
    <source>
        <strain evidence="2 3">S25</strain>
    </source>
</reference>
<accession>A0A6V8P005</accession>
<dbReference type="AlphaFoldDB" id="A0A6V8P005"/>
<gene>
    <name evidence="2" type="ORF">HKBW3S25_01319</name>
</gene>
<name>A0A6V8P005_9ACTN</name>
<feature type="transmembrane region" description="Helical" evidence="1">
    <location>
        <begin position="42"/>
        <end position="60"/>
    </location>
</feature>
<keyword evidence="1" id="KW-0472">Membrane</keyword>
<evidence type="ECO:0000313" key="2">
    <source>
        <dbReference type="EMBL" id="GFP25838.1"/>
    </source>
</evidence>
<dbReference type="Proteomes" id="UP000543224">
    <property type="component" value="Unassembled WGS sequence"/>
</dbReference>
<evidence type="ECO:0000313" key="3">
    <source>
        <dbReference type="Proteomes" id="UP000543224"/>
    </source>
</evidence>
<organism evidence="2 3">
    <name type="scientific">Candidatus Hakubella thermalkaliphila</name>
    <dbReference type="NCBI Taxonomy" id="2754717"/>
    <lineage>
        <taxon>Bacteria</taxon>
        <taxon>Bacillati</taxon>
        <taxon>Actinomycetota</taxon>
        <taxon>Actinomycetota incertae sedis</taxon>
        <taxon>Candidatus Hakubellales</taxon>
        <taxon>Candidatus Hakubellaceae</taxon>
        <taxon>Candidatus Hakubella</taxon>
    </lineage>
</organism>